<feature type="transmembrane region" description="Helical" evidence="1">
    <location>
        <begin position="138"/>
        <end position="156"/>
    </location>
</feature>
<proteinExistence type="predicted"/>
<keyword evidence="1" id="KW-0472">Membrane</keyword>
<feature type="transmembrane region" description="Helical" evidence="1">
    <location>
        <begin position="168"/>
        <end position="186"/>
    </location>
</feature>
<name>A0A1J5HPQ5_9BACT</name>
<feature type="transmembrane region" description="Helical" evidence="1">
    <location>
        <begin position="111"/>
        <end position="131"/>
    </location>
</feature>
<keyword evidence="1" id="KW-1133">Transmembrane helix</keyword>
<evidence type="ECO:0000313" key="2">
    <source>
        <dbReference type="EMBL" id="OIP86708.1"/>
    </source>
</evidence>
<feature type="transmembrane region" description="Helical" evidence="1">
    <location>
        <begin position="58"/>
        <end position="77"/>
    </location>
</feature>
<comment type="caution">
    <text evidence="2">The sequence shown here is derived from an EMBL/GenBank/DDBJ whole genome shotgun (WGS) entry which is preliminary data.</text>
</comment>
<dbReference type="AlphaFoldDB" id="A0A1J5HPQ5"/>
<dbReference type="Proteomes" id="UP000183758">
    <property type="component" value="Unassembled WGS sequence"/>
</dbReference>
<feature type="transmembrane region" description="Helical" evidence="1">
    <location>
        <begin position="6"/>
        <end position="25"/>
    </location>
</feature>
<feature type="transmembrane region" description="Helical" evidence="1">
    <location>
        <begin position="89"/>
        <end position="105"/>
    </location>
</feature>
<reference evidence="2 3" key="1">
    <citation type="journal article" date="2016" name="Environ. Microbiol.">
        <title>Genomic resolution of a cold subsurface aquifer community provides metabolic insights for novel microbes adapted to high CO concentrations.</title>
        <authorList>
            <person name="Probst A.J."/>
            <person name="Castelle C.J."/>
            <person name="Singh A."/>
            <person name="Brown C.T."/>
            <person name="Anantharaman K."/>
            <person name="Sharon I."/>
            <person name="Hug L.A."/>
            <person name="Burstein D."/>
            <person name="Emerson J.B."/>
            <person name="Thomas B.C."/>
            <person name="Banfield J.F."/>
        </authorList>
    </citation>
    <scope>NUCLEOTIDE SEQUENCE [LARGE SCALE GENOMIC DNA]</scope>
    <source>
        <strain evidence="2">CG2_30_33_16</strain>
    </source>
</reference>
<evidence type="ECO:0000256" key="1">
    <source>
        <dbReference type="SAM" id="Phobius"/>
    </source>
</evidence>
<organism evidence="2 3">
    <name type="scientific">Candidatus Roizmanbacteria bacterium CG2_30_33_16</name>
    <dbReference type="NCBI Taxonomy" id="1805340"/>
    <lineage>
        <taxon>Bacteria</taxon>
        <taxon>Candidatus Roizmaniibacteriota</taxon>
    </lineage>
</organism>
<keyword evidence="1" id="KW-0812">Transmembrane</keyword>
<accession>A0A1J5HPQ5</accession>
<protein>
    <submittedName>
        <fullName evidence="2">Uncharacterized protein</fullName>
    </submittedName>
</protein>
<evidence type="ECO:0000313" key="3">
    <source>
        <dbReference type="Proteomes" id="UP000183758"/>
    </source>
</evidence>
<sequence>MKDIFLIISSILAFAAYVTYINAILKKKAKPHRTTRLITFIITALATVSLFAKNNQVAIWLTGIFAFNSFIIFVLSLNYGMGGWEKKDVICLIIALIGICLWKLTKNPSFALYSSIAAEFAGVVPTLIKIYKYPKTEVWTFFAITGFAALFSLLAIKNWNPTEFAYPLYSVCIDLVTVFLIIRPTLYRLTK</sequence>
<gene>
    <name evidence="2" type="ORF">AUK04_00205</name>
</gene>
<feature type="transmembrane region" description="Helical" evidence="1">
    <location>
        <begin position="37"/>
        <end position="52"/>
    </location>
</feature>
<dbReference type="EMBL" id="MNZM01000005">
    <property type="protein sequence ID" value="OIP86708.1"/>
    <property type="molecule type" value="Genomic_DNA"/>
</dbReference>